<evidence type="ECO:0000313" key="4">
    <source>
        <dbReference type="EMBL" id="MBC8598566.1"/>
    </source>
</evidence>
<dbReference type="InterPro" id="IPR005754">
    <property type="entry name" value="Sortase"/>
</dbReference>
<accession>A0ABR7NR16</accession>
<dbReference type="Gene3D" id="2.40.260.10">
    <property type="entry name" value="Sortase"/>
    <property type="match status" value="1"/>
</dbReference>
<sequence length="289" mass="32642">MKRNRKGLLLAAALFFAAMAAVSGYQLYKISKEYKAGDEDLRQMYAAMESAGERAKEKTPEMSVGDGQDESREEGETAEAGEDKEASDVRKKEEEARLLQYRELKKANSDVTGWIHVDGTVIDYPVMQTPETPDFYLKRGFDKKYSAYGMIYMDEDCDLDAGCPNFVLYGHHMKNGSMFAALEKYTSEEFYREHPEILFDTLEETGRYQVAAVFKIPGAQITEAFAGTLLAATEEDYNAFIAYAKEHSLYDTGVTPQWPEQLLTLGTCEYTYEDGRLFVVGRKVDHDGP</sequence>
<dbReference type="InterPro" id="IPR023365">
    <property type="entry name" value="Sortase_dom-sf"/>
</dbReference>
<evidence type="ECO:0000256" key="2">
    <source>
        <dbReference type="SAM" id="MobiDB-lite"/>
    </source>
</evidence>
<name>A0ABR7NR16_9FIRM</name>
<dbReference type="NCBIfam" id="TIGR03064">
    <property type="entry name" value="sortase_srtB"/>
    <property type="match status" value="1"/>
</dbReference>
<feature type="compositionally biased region" description="Basic and acidic residues" evidence="2">
    <location>
        <begin position="81"/>
        <end position="91"/>
    </location>
</feature>
<evidence type="ECO:0000256" key="3">
    <source>
        <dbReference type="SAM" id="SignalP"/>
    </source>
</evidence>
<feature type="compositionally biased region" description="Basic and acidic residues" evidence="2">
    <location>
        <begin position="51"/>
        <end position="60"/>
    </location>
</feature>
<dbReference type="Proteomes" id="UP000647491">
    <property type="component" value="Unassembled WGS sequence"/>
</dbReference>
<reference evidence="4 5" key="1">
    <citation type="submission" date="2020-08" db="EMBL/GenBank/DDBJ databases">
        <title>Genome public.</title>
        <authorList>
            <person name="Liu C."/>
            <person name="Sun Q."/>
        </authorList>
    </citation>
    <scope>NUCLEOTIDE SEQUENCE [LARGE SCALE GENOMIC DNA]</scope>
    <source>
        <strain evidence="4 5">BX10</strain>
    </source>
</reference>
<feature type="compositionally biased region" description="Acidic residues" evidence="2">
    <location>
        <begin position="67"/>
        <end position="80"/>
    </location>
</feature>
<dbReference type="CDD" id="cd05826">
    <property type="entry name" value="Sortase_B"/>
    <property type="match status" value="1"/>
</dbReference>
<gene>
    <name evidence="4" type="primary">srtB</name>
    <name evidence="4" type="ORF">H8708_04855</name>
</gene>
<keyword evidence="5" id="KW-1185">Reference proteome</keyword>
<dbReference type="InterPro" id="IPR009835">
    <property type="entry name" value="SrtB"/>
</dbReference>
<dbReference type="GO" id="GO:0016787">
    <property type="term" value="F:hydrolase activity"/>
    <property type="evidence" value="ECO:0007669"/>
    <property type="project" value="UniProtKB-KW"/>
</dbReference>
<feature type="region of interest" description="Disordered" evidence="2">
    <location>
        <begin position="49"/>
        <end position="91"/>
    </location>
</feature>
<evidence type="ECO:0000256" key="1">
    <source>
        <dbReference type="ARBA" id="ARBA00022801"/>
    </source>
</evidence>
<keyword evidence="1 4" id="KW-0378">Hydrolase</keyword>
<comment type="caution">
    <text evidence="4">The sequence shown here is derived from an EMBL/GenBank/DDBJ whole genome shotgun (WGS) entry which is preliminary data.</text>
</comment>
<dbReference type="EMBL" id="JACRTJ010000011">
    <property type="protein sequence ID" value="MBC8598566.1"/>
    <property type="molecule type" value="Genomic_DNA"/>
</dbReference>
<dbReference type="Pfam" id="PF04203">
    <property type="entry name" value="Sortase"/>
    <property type="match status" value="1"/>
</dbReference>
<evidence type="ECO:0000313" key="5">
    <source>
        <dbReference type="Proteomes" id="UP000647491"/>
    </source>
</evidence>
<dbReference type="SUPFAM" id="SSF63817">
    <property type="entry name" value="Sortase"/>
    <property type="match status" value="1"/>
</dbReference>
<feature type="chain" id="PRO_5045792900" evidence="3">
    <location>
        <begin position="21"/>
        <end position="289"/>
    </location>
</feature>
<feature type="signal peptide" evidence="3">
    <location>
        <begin position="1"/>
        <end position="20"/>
    </location>
</feature>
<proteinExistence type="predicted"/>
<keyword evidence="3" id="KW-0732">Signal</keyword>
<dbReference type="EC" id="3.4.22.71" evidence="4"/>
<organism evidence="4 5">
    <name type="scientific">Enterocloster hominis</name>
    <name type="common">ex Liu et al. 2021</name>
    <dbReference type="NCBI Taxonomy" id="2763663"/>
    <lineage>
        <taxon>Bacteria</taxon>
        <taxon>Bacillati</taxon>
        <taxon>Bacillota</taxon>
        <taxon>Clostridia</taxon>
        <taxon>Lachnospirales</taxon>
        <taxon>Lachnospiraceae</taxon>
        <taxon>Enterocloster</taxon>
    </lineage>
</organism>
<dbReference type="RefSeq" id="WP_262427150.1">
    <property type="nucleotide sequence ID" value="NZ_JACRTJ010000011.1"/>
</dbReference>
<protein>
    <submittedName>
        <fullName evidence="4">Class B sortase</fullName>
        <ecNumber evidence="4">3.4.22.71</ecNumber>
    </submittedName>
</protein>